<evidence type="ECO:0000256" key="1">
    <source>
        <dbReference type="SAM" id="MobiDB-lite"/>
    </source>
</evidence>
<sequence>MAHGRKPPASPPTHPPATPDGGGAQPLRAAQSHAARGDAQRPRPAPLGVPCPPVAPRVPALCPGAPTASSPPLVYSTALLMWGLRRRVGRLLTACAAVWDGCSRLLCAEAGCCGHSPGAAAAAARSALQQVET</sequence>
<reference evidence="2" key="1">
    <citation type="submission" date="2015-04" db="UniProtKB">
        <authorList>
            <consortium name="EnsemblPlants"/>
        </authorList>
    </citation>
    <scope>IDENTIFICATION</scope>
    <source>
        <strain evidence="2">SL10</strain>
    </source>
</reference>
<dbReference type="Proteomes" id="UP000006591">
    <property type="component" value="Chromosome 2"/>
</dbReference>
<protein>
    <submittedName>
        <fullName evidence="2">Uncharacterized protein</fullName>
    </submittedName>
</protein>
<evidence type="ECO:0000313" key="3">
    <source>
        <dbReference type="Proteomes" id="UP000006591"/>
    </source>
</evidence>
<feature type="region of interest" description="Disordered" evidence="1">
    <location>
        <begin position="1"/>
        <end position="51"/>
    </location>
</feature>
<proteinExistence type="predicted"/>
<reference evidence="2" key="2">
    <citation type="submission" date="2018-04" db="EMBL/GenBank/DDBJ databases">
        <title>OnivRS2 (Oryza nivara Reference Sequence Version 2).</title>
        <authorList>
            <person name="Zhang J."/>
            <person name="Kudrna D."/>
            <person name="Lee S."/>
            <person name="Talag J."/>
            <person name="Rajasekar S."/>
            <person name="Welchert J."/>
            <person name="Hsing Y.-I."/>
            <person name="Wing R.A."/>
        </authorList>
    </citation>
    <scope>NUCLEOTIDE SEQUENCE [LARGE SCALE GENOMIC DNA]</scope>
    <source>
        <strain evidence="2">SL10</strain>
    </source>
</reference>
<accession>A0A0E0FZQ2</accession>
<feature type="compositionally biased region" description="Pro residues" evidence="1">
    <location>
        <begin position="8"/>
        <end position="18"/>
    </location>
</feature>
<organism evidence="2">
    <name type="scientific">Oryza nivara</name>
    <name type="common">Indian wild rice</name>
    <name type="synonym">Oryza sativa f. spontanea</name>
    <dbReference type="NCBI Taxonomy" id="4536"/>
    <lineage>
        <taxon>Eukaryota</taxon>
        <taxon>Viridiplantae</taxon>
        <taxon>Streptophyta</taxon>
        <taxon>Embryophyta</taxon>
        <taxon>Tracheophyta</taxon>
        <taxon>Spermatophyta</taxon>
        <taxon>Magnoliopsida</taxon>
        <taxon>Liliopsida</taxon>
        <taxon>Poales</taxon>
        <taxon>Poaceae</taxon>
        <taxon>BOP clade</taxon>
        <taxon>Oryzoideae</taxon>
        <taxon>Oryzeae</taxon>
        <taxon>Oryzinae</taxon>
        <taxon>Oryza</taxon>
    </lineage>
</organism>
<dbReference type="Gramene" id="ONIVA02G00010.1">
    <property type="protein sequence ID" value="ONIVA02G00010.1"/>
    <property type="gene ID" value="ONIVA02G00010"/>
</dbReference>
<dbReference type="AlphaFoldDB" id="A0A0E0FZQ2"/>
<evidence type="ECO:0000313" key="2">
    <source>
        <dbReference type="EnsemblPlants" id="ONIVA02G00010.1"/>
    </source>
</evidence>
<dbReference type="EnsemblPlants" id="ONIVA02G00010.1">
    <property type="protein sequence ID" value="ONIVA02G00010.1"/>
    <property type="gene ID" value="ONIVA02G00010"/>
</dbReference>
<dbReference type="HOGENOM" id="CLU_2065136_0_0_1"/>
<name>A0A0E0FZQ2_ORYNI</name>
<keyword evidence="3" id="KW-1185">Reference proteome</keyword>